<name>A0A0N4UZN6_ENTVE</name>
<sequence length="1210" mass="137486">MENRNSALSTVKEGEALNNFFAKDLRDGKEVRITIDSENTELLASKTQDQANYSEEDLDKKSFSSSTCESSFVDGSLDEVVVGSCRKTNSCSIDSDENEDDLRSSTEDNESEDSFCSNEESTEAESESVNEDAAAVFGSDYRSNLEEIKEDRKYSYPEQASLVDPFSLLNDYDKIDPKDRPTPVDLEAGVYWFVVPNKPKLGRLRLLNRALELTEGLYNQDKEGKKPQEEPKVKKLVDLYRAFSIHIRVKHPIMGEGTCLALVFVGETVLLKPETKSDTDVDYWHRLMMSIKVKDFPEIYGRPVTRHDFMDVAWAVSIVGKPTIWDSPDPFPGSADIYKAHRFFQGPKWFAIYDNTLYLCDQDVIPQRCNPPYRPDNSVEIPWGVVYQIGVERCYFYLRMTGNGPWGLGTIYLMLESWSAAKAVSAHFSWFFSLSGWKSRQRRERLREEGKVAPLLQENKRIDLFDRLIPKTQKDLEIEMEQMSAPPIEEQILQAIALWHTHPAPPYPRTLEEAMEPKSFFPGPPEERDVPVVLDKEGKLEVPSTSKSSRERHHTEKIKFFRGVDYVHMKNDGTVLTDEQPCLPVHSENNTKVNLESKLNSEVMREKIAEALTTTNFKIPPTEEQRKDLAKGRKRAATSHSFFDRRLSGIFRRAHSLKTKWLRPPRKSKLEGMTDAELFKWPVLERRTRQDSFGDTDTDLFPKTVYGQSYLKEIHEKKRTYPEQEEDVQWDFSGNKPKPYHKFTYELAAALQLDANVKAALKREGPLIRPDFENYSNKQNSGTESAVAEETVEIGEDSVDVKDSKGADYFAPRSEDDYVECDHGRNNGKSRAEKKDMKARKRKSRGAIESSMSATQDSVRVIRTMEDIEKIHDKAERRTALKEWRTRELRLLLTSSVTDEQINEIVKAEFFAEDAAFYAKELSRKAASSLECAKKADQEAKKVREVADRCDIEACKAQADASDASLKAADAAAKLAEVHAAYGVPVVGLAKSEKGAHKSRRRSGHKCRSQSDHGVLSLLSSHFDGRARVKGGGGVGKDVVSFKIFLYSKVKMVREVNGFVTCEHLSFTEVLQGNRQFLATVVERIQRAEETVELADTPALSVDSSAPQPASLIIRLCHRCFTKMDTGHRAIFVWTLLLFVLIFLVVYLDGGLDQETLIFFSLLWFFDFLSVTEVAAGIVRYYRIRCSDQSAGRRTGSFFDVRKTIITIGN</sequence>
<keyword evidence="2" id="KW-0812">Transmembrane</keyword>
<feature type="compositionally biased region" description="Polar residues" evidence="1">
    <location>
        <begin position="44"/>
        <end position="53"/>
    </location>
</feature>
<feature type="transmembrane region" description="Helical" evidence="2">
    <location>
        <begin position="1156"/>
        <end position="1179"/>
    </location>
</feature>
<dbReference type="WBParaSite" id="EVEC_0000309601-mRNA-1">
    <property type="protein sequence ID" value="EVEC_0000309601-mRNA-1"/>
    <property type="gene ID" value="EVEC_0000309601"/>
</dbReference>
<dbReference type="EMBL" id="UXUI01007452">
    <property type="protein sequence ID" value="VDD87661.1"/>
    <property type="molecule type" value="Genomic_DNA"/>
</dbReference>
<accession>A0A0N4UZN6</accession>
<evidence type="ECO:0000313" key="5">
    <source>
        <dbReference type="WBParaSite" id="EVEC_0000309601-mRNA-1"/>
    </source>
</evidence>
<feature type="region of interest" description="Disordered" evidence="1">
    <location>
        <begin position="993"/>
        <end position="1012"/>
    </location>
</feature>
<keyword evidence="4" id="KW-1185">Reference proteome</keyword>
<evidence type="ECO:0000313" key="3">
    <source>
        <dbReference type="EMBL" id="VDD87661.1"/>
    </source>
</evidence>
<reference evidence="5" key="1">
    <citation type="submission" date="2017-02" db="UniProtKB">
        <authorList>
            <consortium name="WormBaseParasite"/>
        </authorList>
    </citation>
    <scope>IDENTIFICATION</scope>
</reference>
<feature type="region of interest" description="Disordered" evidence="1">
    <location>
        <begin position="44"/>
        <end position="70"/>
    </location>
</feature>
<reference evidence="3 4" key="2">
    <citation type="submission" date="2018-10" db="EMBL/GenBank/DDBJ databases">
        <authorList>
            <consortium name="Pathogen Informatics"/>
        </authorList>
    </citation>
    <scope>NUCLEOTIDE SEQUENCE [LARGE SCALE GENOMIC DNA]</scope>
</reference>
<dbReference type="Proteomes" id="UP000274131">
    <property type="component" value="Unassembled WGS sequence"/>
</dbReference>
<feature type="region of interest" description="Disordered" evidence="1">
    <location>
        <begin position="772"/>
        <end position="856"/>
    </location>
</feature>
<feature type="compositionally biased region" description="Acidic residues" evidence="1">
    <location>
        <begin position="120"/>
        <end position="130"/>
    </location>
</feature>
<feature type="compositionally biased region" description="Polar residues" evidence="1">
    <location>
        <begin position="774"/>
        <end position="784"/>
    </location>
</feature>
<dbReference type="STRING" id="51028.A0A0N4UZN6"/>
<feature type="transmembrane region" description="Helical" evidence="2">
    <location>
        <begin position="1131"/>
        <end position="1150"/>
    </location>
</feature>
<keyword evidence="2" id="KW-0472">Membrane</keyword>
<feature type="region of interest" description="Disordered" evidence="1">
    <location>
        <begin position="88"/>
        <end position="131"/>
    </location>
</feature>
<proteinExistence type="predicted"/>
<feature type="compositionally biased region" description="Basic residues" evidence="1">
    <location>
        <begin position="997"/>
        <end position="1008"/>
    </location>
</feature>
<feature type="compositionally biased region" description="Basic and acidic residues" evidence="1">
    <location>
        <begin position="813"/>
        <end position="836"/>
    </location>
</feature>
<keyword evidence="2" id="KW-1133">Transmembrane helix</keyword>
<organism evidence="5">
    <name type="scientific">Enterobius vermicularis</name>
    <name type="common">Human pinworm</name>
    <dbReference type="NCBI Taxonomy" id="51028"/>
    <lineage>
        <taxon>Eukaryota</taxon>
        <taxon>Metazoa</taxon>
        <taxon>Ecdysozoa</taxon>
        <taxon>Nematoda</taxon>
        <taxon>Chromadorea</taxon>
        <taxon>Rhabditida</taxon>
        <taxon>Spirurina</taxon>
        <taxon>Oxyuridomorpha</taxon>
        <taxon>Oxyuroidea</taxon>
        <taxon>Oxyuridae</taxon>
        <taxon>Enterobius</taxon>
    </lineage>
</organism>
<evidence type="ECO:0000313" key="4">
    <source>
        <dbReference type="Proteomes" id="UP000274131"/>
    </source>
</evidence>
<gene>
    <name evidence="3" type="ORF">EVEC_LOCUS2804</name>
</gene>
<evidence type="ECO:0000256" key="2">
    <source>
        <dbReference type="SAM" id="Phobius"/>
    </source>
</evidence>
<dbReference type="AlphaFoldDB" id="A0A0N4UZN6"/>
<evidence type="ECO:0000256" key="1">
    <source>
        <dbReference type="SAM" id="MobiDB-lite"/>
    </source>
</evidence>
<protein>
    <submittedName>
        <fullName evidence="5">Calpain catalytic domain-containing protein</fullName>
    </submittedName>
</protein>